<sequence>MSHRTYTELFKTAEDGLHEALQLEPVQADRRDDRPLLATLYIKYITAANRLAECVDQMVQPQKRRLLLKLLEAALGRILELKADLVEADLNDFTHCGDALEKLRATPEQRELAVPDCFRRQRQDQIDYNKKVIEDTLTKLGYLDEAPKKPPVSEQQAILLIQTHERARQGRVRHQFMKEIRSTKEKGKPAAAESADEQARRGGVSLAAAMLIQKIWRGYVARRATRRRKLQEMLLIGMVPPARAAGEEAERDRANRRRRRELQAQRRAEYERAVKEARERLEKHQRDAVLEQLGDQARAWLLDYKNSTGKIPEYTGEDRSASRTLPSRQGTDSELSKSTQISSKESKTKKDKGSKDGKQDAAEEEDQSTKAMVSTFVPELNLRKEEYDEVWRNKDESGNFRQYHYKSMIEQEQMADMEKQLRKIVDEMMMAELELLQEAFDKDRGHKGKKKSSKKARRAGKKSKKKKEKDLTPDRTTESLFEELVANGIIKKYPEVYMSDFLGDISYHPPAPFNAGPDPPMSLGDVRQLLVEYCVVPMLTGHLHQSAPHVKSLLLAGSRGSGKSHLLHAVCTETGAVLFDLTPSNIVGRYPGKSGLIMLVHLVLKVARLLQPAVIYMDNAERPFVKKIPKTDKSDPKRLKKDLPKIVKNFSAEDRVMLIGTTSCPWDSDQKLLQQVYQKFVMIPSPNYSSRYTAWKSLLGRYMPNNWEFDMGLMSRISDAYTIGAILDSIREVMTVKRTLQLRIRSLSPFELVNALCKRTPVYKEEEECFEQWWTKVPIVRRRIKAVEALLEEQAEIQAKQQAKAKKKT</sequence>
<name>A0A9N9TPH9_PHYSR</name>
<dbReference type="EMBL" id="OU900098">
    <property type="protein sequence ID" value="CAG9862123.1"/>
    <property type="molecule type" value="Genomic_DNA"/>
</dbReference>
<dbReference type="Proteomes" id="UP001153712">
    <property type="component" value="Chromosome 5"/>
</dbReference>
<dbReference type="OrthoDB" id="3046016at2759"/>
<dbReference type="InterPro" id="IPR052267">
    <property type="entry name" value="N-DRC_Component"/>
</dbReference>
<evidence type="ECO:0000313" key="3">
    <source>
        <dbReference type="EMBL" id="CAG9862123.1"/>
    </source>
</evidence>
<evidence type="ECO:0000256" key="1">
    <source>
        <dbReference type="SAM" id="MobiDB-lite"/>
    </source>
</evidence>
<dbReference type="CDD" id="cd23767">
    <property type="entry name" value="IQCD"/>
    <property type="match status" value="1"/>
</dbReference>
<gene>
    <name evidence="3" type="ORF">PHYEVI_LOCUS8445</name>
</gene>
<dbReference type="GO" id="GO:0016887">
    <property type="term" value="F:ATP hydrolysis activity"/>
    <property type="evidence" value="ECO:0007669"/>
    <property type="project" value="InterPro"/>
</dbReference>
<feature type="region of interest" description="Disordered" evidence="1">
    <location>
        <begin position="311"/>
        <end position="374"/>
    </location>
</feature>
<dbReference type="PANTHER" id="PTHR14690:SF0">
    <property type="entry name" value="IQ MOTIF CONTAINING WITH AAA DOMAIN 1"/>
    <property type="match status" value="1"/>
</dbReference>
<feature type="region of interest" description="Disordered" evidence="1">
    <location>
        <begin position="442"/>
        <end position="474"/>
    </location>
</feature>
<dbReference type="Pfam" id="PF00612">
    <property type="entry name" value="IQ"/>
    <property type="match status" value="1"/>
</dbReference>
<proteinExistence type="predicted"/>
<dbReference type="PANTHER" id="PTHR14690">
    <property type="entry name" value="IQ MOTIF CONTAINING WITH AAA DOMAIN 1"/>
    <property type="match status" value="1"/>
</dbReference>
<dbReference type="SUPFAM" id="SSF52540">
    <property type="entry name" value="P-loop containing nucleoside triphosphate hydrolases"/>
    <property type="match status" value="1"/>
</dbReference>
<feature type="region of interest" description="Disordered" evidence="1">
    <location>
        <begin position="244"/>
        <end position="269"/>
    </location>
</feature>
<dbReference type="InterPro" id="IPR027417">
    <property type="entry name" value="P-loop_NTPase"/>
</dbReference>
<dbReference type="Gene3D" id="3.40.50.300">
    <property type="entry name" value="P-loop containing nucleotide triphosphate hydrolases"/>
    <property type="match status" value="1"/>
</dbReference>
<reference evidence="3" key="1">
    <citation type="submission" date="2022-01" db="EMBL/GenBank/DDBJ databases">
        <authorList>
            <person name="King R."/>
        </authorList>
    </citation>
    <scope>NUCLEOTIDE SEQUENCE</scope>
</reference>
<feature type="compositionally biased region" description="Basic and acidic residues" evidence="1">
    <location>
        <begin position="344"/>
        <end position="361"/>
    </location>
</feature>
<dbReference type="GO" id="GO:0005524">
    <property type="term" value="F:ATP binding"/>
    <property type="evidence" value="ECO:0007669"/>
    <property type="project" value="InterPro"/>
</dbReference>
<dbReference type="InterPro" id="IPR003959">
    <property type="entry name" value="ATPase_AAA_core"/>
</dbReference>
<organism evidence="3 4">
    <name type="scientific">Phyllotreta striolata</name>
    <name type="common">Striped flea beetle</name>
    <name type="synonym">Crioceris striolata</name>
    <dbReference type="NCBI Taxonomy" id="444603"/>
    <lineage>
        <taxon>Eukaryota</taxon>
        <taxon>Metazoa</taxon>
        <taxon>Ecdysozoa</taxon>
        <taxon>Arthropoda</taxon>
        <taxon>Hexapoda</taxon>
        <taxon>Insecta</taxon>
        <taxon>Pterygota</taxon>
        <taxon>Neoptera</taxon>
        <taxon>Endopterygota</taxon>
        <taxon>Coleoptera</taxon>
        <taxon>Polyphaga</taxon>
        <taxon>Cucujiformia</taxon>
        <taxon>Chrysomeloidea</taxon>
        <taxon>Chrysomelidae</taxon>
        <taxon>Galerucinae</taxon>
        <taxon>Alticini</taxon>
        <taxon>Phyllotreta</taxon>
    </lineage>
</organism>
<dbReference type="PROSITE" id="PS50096">
    <property type="entry name" value="IQ"/>
    <property type="match status" value="1"/>
</dbReference>
<evidence type="ECO:0000259" key="2">
    <source>
        <dbReference type="Pfam" id="PF00004"/>
    </source>
</evidence>
<protein>
    <recommendedName>
        <fullName evidence="2">ATPase AAA-type core domain-containing protein</fullName>
    </recommendedName>
</protein>
<accession>A0A9N9TPH9</accession>
<dbReference type="InterPro" id="IPR000048">
    <property type="entry name" value="IQ_motif_EF-hand-BS"/>
</dbReference>
<evidence type="ECO:0000313" key="4">
    <source>
        <dbReference type="Proteomes" id="UP001153712"/>
    </source>
</evidence>
<feature type="domain" description="ATPase AAA-type core" evidence="2">
    <location>
        <begin position="553"/>
        <end position="675"/>
    </location>
</feature>
<keyword evidence="4" id="KW-1185">Reference proteome</keyword>
<dbReference type="AlphaFoldDB" id="A0A9N9TPH9"/>
<feature type="compositionally biased region" description="Basic residues" evidence="1">
    <location>
        <begin position="445"/>
        <end position="467"/>
    </location>
</feature>
<feature type="compositionally biased region" description="Polar residues" evidence="1">
    <location>
        <begin position="322"/>
        <end position="341"/>
    </location>
</feature>
<dbReference type="Pfam" id="PF00004">
    <property type="entry name" value="AAA"/>
    <property type="match status" value="1"/>
</dbReference>